<dbReference type="InterPro" id="IPR031680">
    <property type="entry name" value="Hepar_II_III_N"/>
</dbReference>
<organism evidence="7 8">
    <name type="scientific">Campylobacter gracilis RM3268</name>
    <dbReference type="NCBI Taxonomy" id="553220"/>
    <lineage>
        <taxon>Bacteria</taxon>
        <taxon>Pseudomonadati</taxon>
        <taxon>Campylobacterota</taxon>
        <taxon>Epsilonproteobacteria</taxon>
        <taxon>Campylobacterales</taxon>
        <taxon>Campylobacteraceae</taxon>
        <taxon>Campylobacter</taxon>
    </lineage>
</organism>
<comment type="subcellular location">
    <subcellularLocation>
        <location evidence="1">Periplasm</location>
    </subcellularLocation>
</comment>
<evidence type="ECO:0000256" key="4">
    <source>
        <dbReference type="ARBA" id="ARBA00023239"/>
    </source>
</evidence>
<evidence type="ECO:0000259" key="6">
    <source>
        <dbReference type="Pfam" id="PF16889"/>
    </source>
</evidence>
<sequence length="696" mass="79725">MSRISYYLKKARSMPFDELAIKIADKILNTAKNKFQKMCDVLGNTHINFNVSIIKTSYINTKELDLSNIDPDVAKYLSKMYIEHKFDLLGSGWVKNSYDSAALGLEGYKYDMNVAAPASAPEDYEPIDWQKDFKSGFRWDEKKCYKDQRIAHKPGSDIKVPWELARFQHLPQLAIFAMADPSLKEQNLKEFKNQILDFVHNNPPRMGVNWTCTMDVGIRVANMLAAYDMFRQMDEGGILDQNFKQTFSNSVYEHALHIVNNLEYSPHLTSNHYLSDIVGLLFACAYLDGGCETDAWLAFAVQEITCEMKKEFYEDGGNFESSTSYHRLSGELMAYSAALILGLKSEKILSLQNYDAKLWRKKPKLLPPDEQEFKILNGQISLPQWFVHRLYKIGRFTADITKPNGEVPQFGDNDSGRFFKFSPNGEFLSNEQAVRKYLNLSGFEGGDEPFWDENILNHSTLISCMGGIFDDEIFKNDMRFERSFTRALAGRTLQVGDKAYRRPIASGVKFSELPHRKSIEFKIPNSQEIKNIFYPDSGIFIFKSDKFYLAICTTPLGQKGHGGHTHNDKLGYELWIDGLDIARDPGTYLYTPIPRRRNEFRSVGAHNVPIVGDLEQNSWGEGAIGLFGMFAECRCEVADFGENFISLAAEYKGVKIIRKFEIKEDKLEIIDMANREFYYSKFELYSNGYGKLMKNV</sequence>
<feature type="domain" description="Heparin-sulfate lyase N-terminal" evidence="6">
    <location>
        <begin position="127"/>
        <end position="328"/>
    </location>
</feature>
<evidence type="ECO:0000256" key="2">
    <source>
        <dbReference type="ARBA" id="ARBA00022729"/>
    </source>
</evidence>
<keyword evidence="4" id="KW-0456">Lyase</keyword>
<accession>C8PJV1</accession>
<dbReference type="Proteomes" id="UP000005709">
    <property type="component" value="Unassembled WGS sequence"/>
</dbReference>
<evidence type="ECO:0000256" key="3">
    <source>
        <dbReference type="ARBA" id="ARBA00022764"/>
    </source>
</evidence>
<dbReference type="GO" id="GO:0016829">
    <property type="term" value="F:lyase activity"/>
    <property type="evidence" value="ECO:0007669"/>
    <property type="project" value="UniProtKB-KW"/>
</dbReference>
<evidence type="ECO:0000259" key="5">
    <source>
        <dbReference type="Pfam" id="PF07940"/>
    </source>
</evidence>
<evidence type="ECO:0000313" key="7">
    <source>
        <dbReference type="EMBL" id="EEV17206.1"/>
    </source>
</evidence>
<keyword evidence="8" id="KW-1185">Reference proteome</keyword>
<keyword evidence="2" id="KW-0732">Signal</keyword>
<gene>
    <name evidence="7" type="ORF">CAMGR0001_1502</name>
</gene>
<proteinExistence type="predicted"/>
<dbReference type="OrthoDB" id="9763014at2"/>
<protein>
    <submittedName>
        <fullName evidence="7">Heparinase II/III-like protein</fullName>
    </submittedName>
</protein>
<name>C8PJV1_9BACT</name>
<dbReference type="PANTHER" id="PTHR39210:SF1">
    <property type="entry name" value="HEPARIN-SULFATE LYASE"/>
    <property type="match status" value="1"/>
</dbReference>
<dbReference type="GO" id="GO:0042597">
    <property type="term" value="C:periplasmic space"/>
    <property type="evidence" value="ECO:0007669"/>
    <property type="project" value="UniProtKB-SubCell"/>
</dbReference>
<evidence type="ECO:0000256" key="1">
    <source>
        <dbReference type="ARBA" id="ARBA00004418"/>
    </source>
</evidence>
<dbReference type="PANTHER" id="PTHR39210">
    <property type="entry name" value="HEPARIN-SULFATE LYASE"/>
    <property type="match status" value="1"/>
</dbReference>
<dbReference type="InterPro" id="IPR012480">
    <property type="entry name" value="Hepar_II_III_C"/>
</dbReference>
<keyword evidence="3" id="KW-0574">Periplasm</keyword>
<dbReference type="Gene3D" id="1.50.10.100">
    <property type="entry name" value="Chondroitin AC/alginate lyase"/>
    <property type="match status" value="1"/>
</dbReference>
<dbReference type="Pfam" id="PF07940">
    <property type="entry name" value="Hepar_II_III_C"/>
    <property type="match status" value="1"/>
</dbReference>
<dbReference type="Gene3D" id="2.70.98.70">
    <property type="match status" value="1"/>
</dbReference>
<dbReference type="EMBL" id="ACYG01000027">
    <property type="protein sequence ID" value="EEV17206.1"/>
    <property type="molecule type" value="Genomic_DNA"/>
</dbReference>
<evidence type="ECO:0000313" key="8">
    <source>
        <dbReference type="Proteomes" id="UP000005709"/>
    </source>
</evidence>
<dbReference type="eggNOG" id="COG5360">
    <property type="taxonomic scope" value="Bacteria"/>
</dbReference>
<dbReference type="RefSeq" id="WP_005872242.1">
    <property type="nucleotide sequence ID" value="NZ_ACYG01000027.1"/>
</dbReference>
<dbReference type="InterPro" id="IPR008929">
    <property type="entry name" value="Chondroitin_lyas"/>
</dbReference>
<dbReference type="AlphaFoldDB" id="C8PJV1"/>
<dbReference type="STRING" id="824.CGRAC_0741"/>
<dbReference type="Pfam" id="PF16889">
    <property type="entry name" value="Hepar_II_III_N"/>
    <property type="match status" value="1"/>
</dbReference>
<comment type="caution">
    <text evidence="7">The sequence shown here is derived from an EMBL/GenBank/DDBJ whole genome shotgun (WGS) entry which is preliminary data.</text>
</comment>
<feature type="domain" description="Heparinase II/III-like C-terminal" evidence="5">
    <location>
        <begin position="533"/>
        <end position="674"/>
    </location>
</feature>
<dbReference type="SUPFAM" id="SSF48230">
    <property type="entry name" value="Chondroitin AC/alginate lyase"/>
    <property type="match status" value="1"/>
</dbReference>
<reference evidence="7 8" key="1">
    <citation type="submission" date="2009-07" db="EMBL/GenBank/DDBJ databases">
        <authorList>
            <person name="Madupu R."/>
            <person name="Sebastian Y."/>
            <person name="Durkin A.S."/>
            <person name="Torralba M."/>
            <person name="Methe B."/>
            <person name="Sutton G.G."/>
            <person name="Strausberg R.L."/>
            <person name="Nelson K.E."/>
        </authorList>
    </citation>
    <scope>NUCLEOTIDE SEQUENCE [LARGE SCALE GENOMIC DNA]</scope>
    <source>
        <strain evidence="7 8">RM3268</strain>
    </source>
</reference>